<dbReference type="Gene3D" id="3.90.79.20">
    <property type="match status" value="1"/>
</dbReference>
<dbReference type="InterPro" id="IPR015797">
    <property type="entry name" value="NUDIX_hydrolase-like_dom_sf"/>
</dbReference>
<reference evidence="8 9" key="1">
    <citation type="submission" date="2017-05" db="EMBL/GenBank/DDBJ databases">
        <title>Host range expansion of the Methanosphaera genus to humans and monogastric animals involves recent and extensive reduction in genome content.</title>
        <authorList>
            <person name="Hoedt E.C."/>
            <person name="Volmer J.G."/>
            <person name="Parks D.H."/>
            <person name="Rosewarne C.P."/>
            <person name="Denman S.E."/>
            <person name="Mcsweeney C.S."/>
            <person name="O Cuiv P."/>
            <person name="Hugenholtz P."/>
            <person name="Tyson G.W."/>
            <person name="Morrison M."/>
        </authorList>
    </citation>
    <scope>NUCLEOTIDE SEQUENCE [LARGE SCALE GENOMIC DNA]</scope>
    <source>
        <strain evidence="8 9">PA5</strain>
    </source>
</reference>
<evidence type="ECO:0000256" key="1">
    <source>
        <dbReference type="ARBA" id="ARBA00001946"/>
    </source>
</evidence>
<evidence type="ECO:0000256" key="2">
    <source>
        <dbReference type="ARBA" id="ARBA00012381"/>
    </source>
</evidence>
<accession>A0A328Q651</accession>
<gene>
    <name evidence="8" type="ORF">CA615_04390</name>
</gene>
<dbReference type="Pfam" id="PF00293">
    <property type="entry name" value="NUDIX"/>
    <property type="match status" value="1"/>
</dbReference>
<dbReference type="EMBL" id="NGJK01000053">
    <property type="protein sequence ID" value="RAP03056.1"/>
    <property type="molecule type" value="Genomic_DNA"/>
</dbReference>
<evidence type="ECO:0000313" key="8">
    <source>
        <dbReference type="EMBL" id="RAP03056.1"/>
    </source>
</evidence>
<keyword evidence="6" id="KW-0520">NAD</keyword>
<evidence type="ECO:0000259" key="7">
    <source>
        <dbReference type="PROSITE" id="PS51462"/>
    </source>
</evidence>
<proteinExistence type="predicted"/>
<dbReference type="InterPro" id="IPR015376">
    <property type="entry name" value="Znr_NADH_PPase"/>
</dbReference>
<dbReference type="InterPro" id="IPR020476">
    <property type="entry name" value="Nudix_hydrolase"/>
</dbReference>
<dbReference type="SUPFAM" id="SSF55811">
    <property type="entry name" value="Nudix"/>
    <property type="match status" value="2"/>
</dbReference>
<dbReference type="PANTHER" id="PTHR11383">
    <property type="entry name" value="NUCLEOSIDE DIPHOSPHATE-LINKED MOIETY X MOTIF 13"/>
    <property type="match status" value="1"/>
</dbReference>
<dbReference type="InterPro" id="IPR049734">
    <property type="entry name" value="NudC-like_C"/>
</dbReference>
<dbReference type="RefSeq" id="WP_112149558.1">
    <property type="nucleotide sequence ID" value="NZ_NGJK01000053.1"/>
</dbReference>
<dbReference type="AlphaFoldDB" id="A0A328Q651"/>
<dbReference type="GO" id="GO:0016787">
    <property type="term" value="F:hydrolase activity"/>
    <property type="evidence" value="ECO:0007669"/>
    <property type="project" value="UniProtKB-KW"/>
</dbReference>
<keyword evidence="3" id="KW-0479">Metal-binding</keyword>
<sequence length="261" mass="30353">MYNDYKIDFSQDYRTDDKAYYFIINSKREVYLDDNHLFLTTLNKIDFNINYVLYIGTYKNKDAFVVSTSDDIEFIPLIEIYNIDPLLYQIATRAVLVNDWYSSYQYCGRCGTKTVLDKKDMMLLCPKCGQMHYTRIAPAIIVAINNNGKLLMARHSYYTKIRYALIAGFVEAGESIEDAVRREVKEEVGIDIKNIQYQKSQSWPFPNSLMLGFCADYDGGEIKVDGDEILEAKWFNKEDIDVPESNISIASWLINDFLKKH</sequence>
<dbReference type="PANTHER" id="PTHR11383:SF3">
    <property type="entry name" value="NAD(P)H PYROPHOSPHATASE NUDT13, MITOCHONDRIAL"/>
    <property type="match status" value="1"/>
</dbReference>
<dbReference type="PRINTS" id="PR00502">
    <property type="entry name" value="NUDIXFAMILY"/>
</dbReference>
<evidence type="ECO:0000256" key="4">
    <source>
        <dbReference type="ARBA" id="ARBA00022801"/>
    </source>
</evidence>
<comment type="cofactor">
    <cofactor evidence="1">
        <name>Mg(2+)</name>
        <dbReference type="ChEBI" id="CHEBI:18420"/>
    </cofactor>
</comment>
<dbReference type="Gene3D" id="3.90.79.10">
    <property type="entry name" value="Nucleoside Triphosphate Pyrophosphohydrolase"/>
    <property type="match status" value="1"/>
</dbReference>
<evidence type="ECO:0000256" key="3">
    <source>
        <dbReference type="ARBA" id="ARBA00022723"/>
    </source>
</evidence>
<name>A0A328Q651_9EURY</name>
<dbReference type="InterPro" id="IPR020084">
    <property type="entry name" value="NUDIX_hydrolase_CS"/>
</dbReference>
<evidence type="ECO:0000313" key="9">
    <source>
        <dbReference type="Proteomes" id="UP000248557"/>
    </source>
</evidence>
<keyword evidence="4" id="KW-0378">Hydrolase</keyword>
<evidence type="ECO:0000256" key="6">
    <source>
        <dbReference type="ARBA" id="ARBA00023027"/>
    </source>
</evidence>
<keyword evidence="5" id="KW-0460">Magnesium</keyword>
<protein>
    <recommendedName>
        <fullName evidence="2">NAD(+) diphosphatase</fullName>
        <ecNumber evidence="2">3.6.1.22</ecNumber>
    </recommendedName>
</protein>
<dbReference type="Pfam" id="PF09297">
    <property type="entry name" value="Zn_ribbon_NUD"/>
    <property type="match status" value="1"/>
</dbReference>
<dbReference type="PROSITE" id="PS00893">
    <property type="entry name" value="NUDIX_BOX"/>
    <property type="match status" value="1"/>
</dbReference>
<dbReference type="NCBIfam" id="NF001299">
    <property type="entry name" value="PRK00241.1"/>
    <property type="match status" value="1"/>
</dbReference>
<feature type="domain" description="Nudix hydrolase" evidence="7">
    <location>
        <begin position="134"/>
        <end position="260"/>
    </location>
</feature>
<dbReference type="CDD" id="cd03429">
    <property type="entry name" value="NUDIX_NADH_pyrophosphatase_Nudt13"/>
    <property type="match status" value="1"/>
</dbReference>
<dbReference type="Proteomes" id="UP000248557">
    <property type="component" value="Unassembled WGS sequence"/>
</dbReference>
<dbReference type="EC" id="3.6.1.22" evidence="2"/>
<dbReference type="PROSITE" id="PS51462">
    <property type="entry name" value="NUDIX"/>
    <property type="match status" value="1"/>
</dbReference>
<dbReference type="InterPro" id="IPR000086">
    <property type="entry name" value="NUDIX_hydrolase_dom"/>
</dbReference>
<dbReference type="GO" id="GO:0046872">
    <property type="term" value="F:metal ion binding"/>
    <property type="evidence" value="ECO:0007669"/>
    <property type="project" value="UniProtKB-KW"/>
</dbReference>
<organism evidence="8 9">
    <name type="scientific">Methanosphaera stadtmanae</name>
    <dbReference type="NCBI Taxonomy" id="2317"/>
    <lineage>
        <taxon>Archaea</taxon>
        <taxon>Methanobacteriati</taxon>
        <taxon>Methanobacteriota</taxon>
        <taxon>Methanomada group</taxon>
        <taxon>Methanobacteria</taxon>
        <taxon>Methanobacteriales</taxon>
        <taxon>Methanobacteriaceae</taxon>
        <taxon>Methanosphaera</taxon>
    </lineage>
</organism>
<evidence type="ECO:0000256" key="5">
    <source>
        <dbReference type="ARBA" id="ARBA00022842"/>
    </source>
</evidence>
<comment type="caution">
    <text evidence="8">The sequence shown here is derived from an EMBL/GenBank/DDBJ whole genome shotgun (WGS) entry which is preliminary data.</text>
</comment>